<feature type="binding site" evidence="13">
    <location>
        <position position="258"/>
    </location>
    <ligand>
        <name>Mg(2+)</name>
        <dbReference type="ChEBI" id="CHEBI:18420"/>
        <note>shared with beta subunit</note>
    </ligand>
</feature>
<dbReference type="Pfam" id="PF02912">
    <property type="entry name" value="Phe_tRNA-synt_N"/>
    <property type="match status" value="1"/>
</dbReference>
<evidence type="ECO:0000256" key="12">
    <source>
        <dbReference type="ARBA" id="ARBA00049255"/>
    </source>
</evidence>
<evidence type="ECO:0000256" key="1">
    <source>
        <dbReference type="ARBA" id="ARBA00004496"/>
    </source>
</evidence>
<gene>
    <name evidence="13" type="primary">pheS</name>
    <name evidence="15" type="ORF">J2Z79_000622</name>
</gene>
<proteinExistence type="inferred from homology"/>
<comment type="similarity">
    <text evidence="2 13">Belongs to the class-II aminoacyl-tRNA synthetase family. Phe-tRNA synthetase alpha subunit type 1 subfamily.</text>
</comment>
<evidence type="ECO:0000313" key="15">
    <source>
        <dbReference type="EMBL" id="MBP2017248.1"/>
    </source>
</evidence>
<dbReference type="Gene3D" id="3.30.930.10">
    <property type="entry name" value="Bira Bifunctional Protein, Domain 2"/>
    <property type="match status" value="1"/>
</dbReference>
<comment type="subunit">
    <text evidence="3 13">Tetramer of two alpha and two beta subunits.</text>
</comment>
<dbReference type="CDD" id="cd00496">
    <property type="entry name" value="PheRS_alpha_core"/>
    <property type="match status" value="1"/>
</dbReference>
<keyword evidence="11 13" id="KW-0030">Aminoacyl-tRNA synthetase</keyword>
<evidence type="ECO:0000256" key="3">
    <source>
        <dbReference type="ARBA" id="ARBA00011209"/>
    </source>
</evidence>
<accession>A0ABS4JNX0</accession>
<reference evidence="15 16" key="1">
    <citation type="submission" date="2021-03" db="EMBL/GenBank/DDBJ databases">
        <title>Genomic Encyclopedia of Type Strains, Phase IV (KMG-IV): sequencing the most valuable type-strain genomes for metagenomic binning, comparative biology and taxonomic classification.</title>
        <authorList>
            <person name="Goeker M."/>
        </authorList>
    </citation>
    <scope>NUCLEOTIDE SEQUENCE [LARGE SCALE GENOMIC DNA]</scope>
    <source>
        <strain evidence="15 16">DSM 27138</strain>
    </source>
</reference>
<dbReference type="PROSITE" id="PS50862">
    <property type="entry name" value="AA_TRNA_LIGASE_II"/>
    <property type="match status" value="1"/>
</dbReference>
<evidence type="ECO:0000256" key="9">
    <source>
        <dbReference type="ARBA" id="ARBA00022842"/>
    </source>
</evidence>
<dbReference type="InterPro" id="IPR004188">
    <property type="entry name" value="Phe-tRNA_ligase_II_N"/>
</dbReference>
<dbReference type="InterPro" id="IPR002319">
    <property type="entry name" value="Phenylalanyl-tRNA_Synthase"/>
</dbReference>
<comment type="catalytic activity">
    <reaction evidence="12 13">
        <text>tRNA(Phe) + L-phenylalanine + ATP = L-phenylalanyl-tRNA(Phe) + AMP + diphosphate + H(+)</text>
        <dbReference type="Rhea" id="RHEA:19413"/>
        <dbReference type="Rhea" id="RHEA-COMP:9668"/>
        <dbReference type="Rhea" id="RHEA-COMP:9699"/>
        <dbReference type="ChEBI" id="CHEBI:15378"/>
        <dbReference type="ChEBI" id="CHEBI:30616"/>
        <dbReference type="ChEBI" id="CHEBI:33019"/>
        <dbReference type="ChEBI" id="CHEBI:58095"/>
        <dbReference type="ChEBI" id="CHEBI:78442"/>
        <dbReference type="ChEBI" id="CHEBI:78531"/>
        <dbReference type="ChEBI" id="CHEBI:456215"/>
        <dbReference type="EC" id="6.1.1.20"/>
    </reaction>
</comment>
<evidence type="ECO:0000256" key="5">
    <source>
        <dbReference type="ARBA" id="ARBA00022598"/>
    </source>
</evidence>
<comment type="cofactor">
    <cofactor evidence="13">
        <name>Mg(2+)</name>
        <dbReference type="ChEBI" id="CHEBI:18420"/>
    </cofactor>
    <text evidence="13">Binds 2 magnesium ions per tetramer.</text>
</comment>
<keyword evidence="4 13" id="KW-0963">Cytoplasm</keyword>
<dbReference type="EMBL" id="JAGGLG010000003">
    <property type="protein sequence ID" value="MBP2017248.1"/>
    <property type="molecule type" value="Genomic_DNA"/>
</dbReference>
<evidence type="ECO:0000256" key="10">
    <source>
        <dbReference type="ARBA" id="ARBA00022917"/>
    </source>
</evidence>
<dbReference type="PANTHER" id="PTHR11538">
    <property type="entry name" value="PHENYLALANYL-TRNA SYNTHETASE"/>
    <property type="match status" value="1"/>
</dbReference>
<keyword evidence="10 13" id="KW-0648">Protein biosynthesis</keyword>
<dbReference type="InterPro" id="IPR010978">
    <property type="entry name" value="tRNA-bd_arm"/>
</dbReference>
<evidence type="ECO:0000259" key="14">
    <source>
        <dbReference type="PROSITE" id="PS50862"/>
    </source>
</evidence>
<keyword evidence="8 13" id="KW-0067">ATP-binding</keyword>
<dbReference type="HAMAP" id="MF_00281">
    <property type="entry name" value="Phe_tRNA_synth_alpha1"/>
    <property type="match status" value="1"/>
</dbReference>
<sequence length="343" mass="38179">MKEQLLKLRDEALAAIAAAPDVGAVQEMRVRYLGKKSDLSRVLGGLGQLPTVEERKAMGALGNEIKQAITAALDAREAHLAAAELEARLARERLDVTLPGEPVRRGHLHILNQVIHRIEEIFIAMGYEVAESRQVETDWYNFEALNIPKGHPARDAQDSLFLTDEVLLRTHTSNTQIRYMLEVAKGRTPVKIICPGRVFRRDFEDATHAMMFHQVEGLVIDRGITMASLKGALTEMARGLFGPNVGIRLRPSYFPFTEPSAEMDISCIFCGGKGCRTCKGSGWIEIGGSGMVHPNVLRAGGYDPEEVSGWAFGYGPERVAMLMYGIEDIRHFVNNDMRFLRQF</sequence>
<dbReference type="InterPro" id="IPR004529">
    <property type="entry name" value="Phe-tRNA-synth_IIc_asu"/>
</dbReference>
<keyword evidence="6 13" id="KW-0479">Metal-binding</keyword>
<dbReference type="Pfam" id="PF01409">
    <property type="entry name" value="tRNA-synt_2d"/>
    <property type="match status" value="1"/>
</dbReference>
<evidence type="ECO:0000256" key="7">
    <source>
        <dbReference type="ARBA" id="ARBA00022741"/>
    </source>
</evidence>
<dbReference type="Proteomes" id="UP001519289">
    <property type="component" value="Unassembled WGS sequence"/>
</dbReference>
<evidence type="ECO:0000256" key="6">
    <source>
        <dbReference type="ARBA" id="ARBA00022723"/>
    </source>
</evidence>
<dbReference type="PANTHER" id="PTHR11538:SF41">
    <property type="entry name" value="PHENYLALANINE--TRNA LIGASE, MITOCHONDRIAL"/>
    <property type="match status" value="1"/>
</dbReference>
<keyword evidence="9 13" id="KW-0460">Magnesium</keyword>
<dbReference type="RefSeq" id="WP_209465392.1">
    <property type="nucleotide sequence ID" value="NZ_JAGGLG010000003.1"/>
</dbReference>
<comment type="caution">
    <text evidence="15">The sequence shown here is derived from an EMBL/GenBank/DDBJ whole genome shotgun (WGS) entry which is preliminary data.</text>
</comment>
<evidence type="ECO:0000256" key="8">
    <source>
        <dbReference type="ARBA" id="ARBA00022840"/>
    </source>
</evidence>
<feature type="domain" description="Aminoacyl-transfer RNA synthetases class-II family profile" evidence="14">
    <location>
        <begin position="189"/>
        <end position="342"/>
    </location>
</feature>
<evidence type="ECO:0000256" key="2">
    <source>
        <dbReference type="ARBA" id="ARBA00010207"/>
    </source>
</evidence>
<dbReference type="GO" id="GO:0004826">
    <property type="term" value="F:phenylalanine-tRNA ligase activity"/>
    <property type="evidence" value="ECO:0007669"/>
    <property type="project" value="UniProtKB-EC"/>
</dbReference>
<evidence type="ECO:0000256" key="11">
    <source>
        <dbReference type="ARBA" id="ARBA00023146"/>
    </source>
</evidence>
<dbReference type="EC" id="6.1.1.20" evidence="13"/>
<protein>
    <recommendedName>
        <fullName evidence="13">Phenylalanine--tRNA ligase alpha subunit</fullName>
        <ecNumber evidence="13">6.1.1.20</ecNumber>
    </recommendedName>
    <alternativeName>
        <fullName evidence="13">Phenylalanyl-tRNA synthetase alpha subunit</fullName>
        <shortName evidence="13">PheRS</shortName>
    </alternativeName>
</protein>
<dbReference type="NCBIfam" id="TIGR00468">
    <property type="entry name" value="pheS"/>
    <property type="match status" value="1"/>
</dbReference>
<dbReference type="InterPro" id="IPR022911">
    <property type="entry name" value="Phe_tRNA_ligase_alpha1_bac"/>
</dbReference>
<comment type="subcellular location">
    <subcellularLocation>
        <location evidence="1 13">Cytoplasm</location>
    </subcellularLocation>
</comment>
<name>A0ABS4JNX0_9FIRM</name>
<dbReference type="SUPFAM" id="SSF46589">
    <property type="entry name" value="tRNA-binding arm"/>
    <property type="match status" value="1"/>
</dbReference>
<dbReference type="InterPro" id="IPR006195">
    <property type="entry name" value="aa-tRNA-synth_II"/>
</dbReference>
<dbReference type="SUPFAM" id="SSF55681">
    <property type="entry name" value="Class II aaRS and biotin synthetases"/>
    <property type="match status" value="1"/>
</dbReference>
<evidence type="ECO:0000256" key="4">
    <source>
        <dbReference type="ARBA" id="ARBA00022490"/>
    </source>
</evidence>
<keyword evidence="5 13" id="KW-0436">Ligase</keyword>
<evidence type="ECO:0000256" key="13">
    <source>
        <dbReference type="HAMAP-Rule" id="MF_00281"/>
    </source>
</evidence>
<evidence type="ECO:0000313" key="16">
    <source>
        <dbReference type="Proteomes" id="UP001519289"/>
    </source>
</evidence>
<keyword evidence="7 13" id="KW-0547">Nucleotide-binding</keyword>
<keyword evidence="16" id="KW-1185">Reference proteome</keyword>
<dbReference type="InterPro" id="IPR045864">
    <property type="entry name" value="aa-tRNA-synth_II/BPL/LPL"/>
</dbReference>
<organism evidence="15 16">
    <name type="scientific">Symbiobacterium terraclitae</name>
    <dbReference type="NCBI Taxonomy" id="557451"/>
    <lineage>
        <taxon>Bacteria</taxon>
        <taxon>Bacillati</taxon>
        <taxon>Bacillota</taxon>
        <taxon>Clostridia</taxon>
        <taxon>Eubacteriales</taxon>
        <taxon>Symbiobacteriaceae</taxon>
        <taxon>Symbiobacterium</taxon>
    </lineage>
</organism>